<sequence length="192" mass="21618">MTAIVAFKYKDKVYLAGDRMGSNGYTKLLVKNPKVFKISDDLYFGYTSSFYMGQLLEHSFTVPPRLADISDDKYLYTEIVPKLRDMFNQKDFGEKKNEKYAEPNLGQFIMLYKGRIFIFQSNASILEVEYAGVGCGGEDVLSSIRTGLAIADCRATDLDVDDIFEIIDLAFTHCADYMCGVSSQHDVLVIGE</sequence>
<evidence type="ECO:0000313" key="1">
    <source>
        <dbReference type="EMBL" id="ANH51007.1"/>
    </source>
</evidence>
<name>A0A173GCH7_9CAUD</name>
<organism evidence="1 2">
    <name type="scientific">Salmonella phage 118970_sal2</name>
    <dbReference type="NCBI Taxonomy" id="1813782"/>
    <lineage>
        <taxon>Viruses</taxon>
        <taxon>Duplodnaviria</taxon>
        <taxon>Heunggongvirae</taxon>
        <taxon>Uroviricota</taxon>
        <taxon>Caudoviricetes</taxon>
        <taxon>Demerecviridae</taxon>
        <taxon>Markadamsvirinae</taxon>
        <taxon>Epseptimavirus</taxon>
        <taxon>Epseptimavirus 118970sal2</taxon>
    </lineage>
</organism>
<dbReference type="Proteomes" id="UP000207623">
    <property type="component" value="Segment"/>
</dbReference>
<dbReference type="SMR" id="A0A173GCH7"/>
<protein>
    <recommendedName>
        <fullName evidence="3">Proteasome subunit</fullName>
    </recommendedName>
</protein>
<dbReference type="GeneID" id="30310616"/>
<dbReference type="EMBL" id="KX017521">
    <property type="protein sequence ID" value="ANH51007.1"/>
    <property type="molecule type" value="Genomic_DNA"/>
</dbReference>
<proteinExistence type="predicted"/>
<evidence type="ECO:0000313" key="2">
    <source>
        <dbReference type="Proteomes" id="UP000207623"/>
    </source>
</evidence>
<dbReference type="GO" id="GO:0051603">
    <property type="term" value="P:proteolysis involved in protein catabolic process"/>
    <property type="evidence" value="ECO:0007669"/>
    <property type="project" value="InterPro"/>
</dbReference>
<dbReference type="RefSeq" id="YP_009323828.1">
    <property type="nucleotide sequence ID" value="NC_031933.1"/>
</dbReference>
<dbReference type="InterPro" id="IPR029055">
    <property type="entry name" value="Ntn_hydrolases_N"/>
</dbReference>
<dbReference type="SUPFAM" id="SSF56235">
    <property type="entry name" value="N-terminal nucleophile aminohydrolases (Ntn hydrolases)"/>
    <property type="match status" value="1"/>
</dbReference>
<accession>A0A173GCH7</accession>
<dbReference type="Pfam" id="PF00227">
    <property type="entry name" value="Proteasome"/>
    <property type="match status" value="1"/>
</dbReference>
<dbReference type="InterPro" id="IPR001353">
    <property type="entry name" value="Proteasome_sua/b"/>
</dbReference>
<reference evidence="1 2" key="1">
    <citation type="submission" date="2016-04" db="EMBL/GenBank/DDBJ databases">
        <title>Complete Genome Sequences of three Siphoviridae Bacteriophages infecting Salmonella enterica enterica subsp. Enteridis.</title>
        <authorList>
            <person name="Paradiso R."/>
            <person name="Lombardi S."/>
            <person name="Iodice M.G."/>
            <person name="Riccardi M.G."/>
            <person name="Orsini M."/>
            <person name="Bolletti Censi S."/>
            <person name="Galiero G."/>
            <person name="Borriello G."/>
        </authorList>
    </citation>
    <scope>NUCLEOTIDE SEQUENCE [LARGE SCALE GENOMIC DNA]</scope>
</reference>
<dbReference type="Gene3D" id="3.60.20.10">
    <property type="entry name" value="Glutamine Phosphoribosylpyrophosphate, subunit 1, domain 1"/>
    <property type="match status" value="1"/>
</dbReference>
<keyword evidence="2" id="KW-1185">Reference proteome</keyword>
<dbReference type="GO" id="GO:0005839">
    <property type="term" value="C:proteasome core complex"/>
    <property type="evidence" value="ECO:0007669"/>
    <property type="project" value="InterPro"/>
</dbReference>
<dbReference type="KEGG" id="vg:30310616"/>
<evidence type="ECO:0008006" key="3">
    <source>
        <dbReference type="Google" id="ProtNLM"/>
    </source>
</evidence>